<dbReference type="PANTHER" id="PTHR33871">
    <property type="entry name" value="OS05G0503100 PROTEIN-RELATED"/>
    <property type="match status" value="1"/>
</dbReference>
<dbReference type="PANTHER" id="PTHR33871:SF18">
    <property type="entry name" value="F24J8.12 PROTEIN"/>
    <property type="match status" value="1"/>
</dbReference>
<dbReference type="Proteomes" id="UP001161247">
    <property type="component" value="Chromosome 8"/>
</dbReference>
<organism evidence="2 3">
    <name type="scientific">Oldenlandia corymbosa var. corymbosa</name>
    <dbReference type="NCBI Taxonomy" id="529605"/>
    <lineage>
        <taxon>Eukaryota</taxon>
        <taxon>Viridiplantae</taxon>
        <taxon>Streptophyta</taxon>
        <taxon>Embryophyta</taxon>
        <taxon>Tracheophyta</taxon>
        <taxon>Spermatophyta</taxon>
        <taxon>Magnoliopsida</taxon>
        <taxon>eudicotyledons</taxon>
        <taxon>Gunneridae</taxon>
        <taxon>Pentapetalae</taxon>
        <taxon>asterids</taxon>
        <taxon>lamiids</taxon>
        <taxon>Gentianales</taxon>
        <taxon>Rubiaceae</taxon>
        <taxon>Rubioideae</taxon>
        <taxon>Spermacoceae</taxon>
        <taxon>Hedyotis-Oldenlandia complex</taxon>
        <taxon>Oldenlandia</taxon>
    </lineage>
</organism>
<feature type="compositionally biased region" description="Low complexity" evidence="1">
    <location>
        <begin position="69"/>
        <end position="81"/>
    </location>
</feature>
<sequence length="372" mass="41078">MGSCISKCKPKKKTKRKACEIVDDHQEFCCQIVHDKLVISQQQSGIPIPKSSSSSSSSRTHRKPVLPYSHTSSASSSSSSTTSFSSVSGGISSNSTSSEFSISSSSSSSSSYFNPASISKDYRGSFSNEFLWACAKENPQIIGRSIIKGPGFDQKPSDYKVHRHNKFDSPTTNLVQKPASVFMKQLIRENQGGATPKKRARANSPTLVRQKSFRKDPDPKVISSSPANSTYHLPNRTALMRSPSPSRRFNGEIPLRDSPMKNTAKDPGTNYSRRSTVVKSNRQSTLSSASLRRENFKIPQSPNYDFGTKSGTIMKINRDAALISHQQEIGQKNSKIEVAEKELDKNQMQDLEAMVIEDVHNPLIALDCFIFL</sequence>
<feature type="compositionally biased region" description="Low complexity" evidence="1">
    <location>
        <begin position="43"/>
        <end position="58"/>
    </location>
</feature>
<feature type="region of interest" description="Disordered" evidence="1">
    <location>
        <begin position="43"/>
        <end position="81"/>
    </location>
</feature>
<dbReference type="EMBL" id="OX459125">
    <property type="protein sequence ID" value="CAI9115554.1"/>
    <property type="molecule type" value="Genomic_DNA"/>
</dbReference>
<feature type="compositionally biased region" description="Polar residues" evidence="1">
    <location>
        <begin position="269"/>
        <end position="290"/>
    </location>
</feature>
<dbReference type="AlphaFoldDB" id="A0AAV1E5U9"/>
<evidence type="ECO:0000313" key="3">
    <source>
        <dbReference type="Proteomes" id="UP001161247"/>
    </source>
</evidence>
<evidence type="ECO:0000256" key="1">
    <source>
        <dbReference type="SAM" id="MobiDB-lite"/>
    </source>
</evidence>
<proteinExistence type="predicted"/>
<gene>
    <name evidence="2" type="ORF">OLC1_LOCUS22059</name>
</gene>
<reference evidence="2" key="1">
    <citation type="submission" date="2023-03" db="EMBL/GenBank/DDBJ databases">
        <authorList>
            <person name="Julca I."/>
        </authorList>
    </citation>
    <scope>NUCLEOTIDE SEQUENCE</scope>
</reference>
<feature type="compositionally biased region" description="Polar residues" evidence="1">
    <location>
        <begin position="222"/>
        <end position="232"/>
    </location>
</feature>
<evidence type="ECO:0000313" key="2">
    <source>
        <dbReference type="EMBL" id="CAI9115554.1"/>
    </source>
</evidence>
<name>A0AAV1E5U9_OLDCO</name>
<protein>
    <submittedName>
        <fullName evidence="2">OLC1v1016478C1</fullName>
    </submittedName>
</protein>
<accession>A0AAV1E5U9</accession>
<keyword evidence="3" id="KW-1185">Reference proteome</keyword>
<feature type="region of interest" description="Disordered" evidence="1">
    <location>
        <begin position="189"/>
        <end position="293"/>
    </location>
</feature>